<dbReference type="PANTHER" id="PTHR48100:SF1">
    <property type="entry name" value="HISTIDINE PHOSPHATASE FAMILY PROTEIN-RELATED"/>
    <property type="match status" value="1"/>
</dbReference>
<dbReference type="EC" id="3.1.3.73" evidence="2"/>
<keyword evidence="1" id="KW-0812">Transmembrane</keyword>
<feature type="transmembrane region" description="Helical" evidence="1">
    <location>
        <begin position="176"/>
        <end position="198"/>
    </location>
</feature>
<dbReference type="AlphaFoldDB" id="G5J5W3"/>
<dbReference type="SMART" id="SM00855">
    <property type="entry name" value="PGAM"/>
    <property type="match status" value="1"/>
</dbReference>
<dbReference type="CDD" id="cd07067">
    <property type="entry name" value="HP_PGM_like"/>
    <property type="match status" value="1"/>
</dbReference>
<dbReference type="GO" id="GO:0005737">
    <property type="term" value="C:cytoplasm"/>
    <property type="evidence" value="ECO:0007669"/>
    <property type="project" value="TreeGrafter"/>
</dbReference>
<dbReference type="GO" id="GO:0043755">
    <property type="term" value="F:alpha-ribazole phosphatase activity"/>
    <property type="evidence" value="ECO:0007669"/>
    <property type="project" value="UniProtKB-EC"/>
</dbReference>
<dbReference type="Gene3D" id="3.40.50.1240">
    <property type="entry name" value="Phosphoglycerate mutase-like"/>
    <property type="match status" value="1"/>
</dbReference>
<protein>
    <submittedName>
        <fullName evidence="2">Alpha-ribazole-5'-phosphate phosphatase</fullName>
        <ecNumber evidence="2">3.1.3.73</ecNumber>
    </submittedName>
</protein>
<dbReference type="EMBL" id="AESD01000431">
    <property type="protein sequence ID" value="EHJ12417.1"/>
    <property type="molecule type" value="Genomic_DNA"/>
</dbReference>
<keyword evidence="1" id="KW-0472">Membrane</keyword>
<dbReference type="Proteomes" id="UP000003477">
    <property type="component" value="Unassembled WGS sequence"/>
</dbReference>
<organism evidence="2 3">
    <name type="scientific">Crocosphaera watsonii WH 0003</name>
    <dbReference type="NCBI Taxonomy" id="423471"/>
    <lineage>
        <taxon>Bacteria</taxon>
        <taxon>Bacillati</taxon>
        <taxon>Cyanobacteriota</taxon>
        <taxon>Cyanophyceae</taxon>
        <taxon>Oscillatoriophycideae</taxon>
        <taxon>Chroococcales</taxon>
        <taxon>Aphanothecaceae</taxon>
        <taxon>Crocosphaera</taxon>
    </lineage>
</organism>
<evidence type="ECO:0000256" key="1">
    <source>
        <dbReference type="SAM" id="Phobius"/>
    </source>
</evidence>
<dbReference type="GeneID" id="88766493"/>
<dbReference type="RefSeq" id="WP_007311016.1">
    <property type="nucleotide sequence ID" value="NZ_AESD01000431.1"/>
</dbReference>
<keyword evidence="1" id="KW-1133">Transmembrane helix</keyword>
<proteinExistence type="predicted"/>
<dbReference type="InterPro" id="IPR013078">
    <property type="entry name" value="His_Pase_superF_clade-1"/>
</dbReference>
<reference evidence="2 3" key="1">
    <citation type="journal article" date="2011" name="Front. Microbiol.">
        <title>Two Strains of Crocosphaera watsonii with Highly Conserved Genomes are Distinguished by Strain-Specific Features.</title>
        <authorList>
            <person name="Bench S.R."/>
            <person name="Ilikchyan I.N."/>
            <person name="Tripp H.J."/>
            <person name="Zehr J.P."/>
        </authorList>
    </citation>
    <scope>NUCLEOTIDE SEQUENCE [LARGE SCALE GENOMIC DNA]</scope>
    <source>
        <strain evidence="2 3">WH 0003</strain>
    </source>
</reference>
<evidence type="ECO:0000313" key="3">
    <source>
        <dbReference type="Proteomes" id="UP000003477"/>
    </source>
</evidence>
<sequence length="214" mass="24170">MGLKLYFLRHGQTAYSKTGGYCGKIENDPGLTPEGYQMAQAFAEAYSHLPWKAIYASPLYRTRETVRPLCEKIGVAMELREGLQEIGYGQWEGMHPKDIDRQDHDLYVKWLTDPAWNAPPDGERGIDIARRSSQVLEEIQTTHDNGNILIVSHKATIRIMLCGLLGVDIKYYRDRFLMAVAAVSLVEITATGPLFHFIGDRSHLNSYLRALPST</sequence>
<evidence type="ECO:0000313" key="2">
    <source>
        <dbReference type="EMBL" id="EHJ12417.1"/>
    </source>
</evidence>
<name>G5J5W3_CROWT</name>
<dbReference type="InterPro" id="IPR050275">
    <property type="entry name" value="PGM_Phosphatase"/>
</dbReference>
<keyword evidence="2" id="KW-0378">Hydrolase</keyword>
<dbReference type="SUPFAM" id="SSF53254">
    <property type="entry name" value="Phosphoglycerate mutase-like"/>
    <property type="match status" value="1"/>
</dbReference>
<dbReference type="PANTHER" id="PTHR48100">
    <property type="entry name" value="BROAD-SPECIFICITY PHOSPHATASE YOR283W-RELATED"/>
    <property type="match status" value="1"/>
</dbReference>
<comment type="caution">
    <text evidence="2">The sequence shown here is derived from an EMBL/GenBank/DDBJ whole genome shotgun (WGS) entry which is preliminary data.</text>
</comment>
<accession>G5J5W3</accession>
<dbReference type="Pfam" id="PF00300">
    <property type="entry name" value="His_Phos_1"/>
    <property type="match status" value="1"/>
</dbReference>
<dbReference type="InterPro" id="IPR029033">
    <property type="entry name" value="His_PPase_superfam"/>
</dbReference>
<gene>
    <name evidence="2" type="ORF">CWATWH0003_2866</name>
</gene>
<dbReference type="PATRIC" id="fig|423471.3.peg.2692"/>